<organism evidence="1 2">
    <name type="scientific">Phytophthora citrophthora</name>
    <dbReference type="NCBI Taxonomy" id="4793"/>
    <lineage>
        <taxon>Eukaryota</taxon>
        <taxon>Sar</taxon>
        <taxon>Stramenopiles</taxon>
        <taxon>Oomycota</taxon>
        <taxon>Peronosporomycetes</taxon>
        <taxon>Peronosporales</taxon>
        <taxon>Peronosporaceae</taxon>
        <taxon>Phytophthora</taxon>
    </lineage>
</organism>
<comment type="caution">
    <text evidence="1">The sequence shown here is derived from an EMBL/GenBank/DDBJ whole genome shotgun (WGS) entry which is preliminary data.</text>
</comment>
<dbReference type="EMBL" id="JASMQC010000006">
    <property type="protein sequence ID" value="KAK1944064.1"/>
    <property type="molecule type" value="Genomic_DNA"/>
</dbReference>
<evidence type="ECO:0000313" key="2">
    <source>
        <dbReference type="Proteomes" id="UP001259832"/>
    </source>
</evidence>
<dbReference type="Proteomes" id="UP001259832">
    <property type="component" value="Unassembled WGS sequence"/>
</dbReference>
<reference evidence="1" key="1">
    <citation type="submission" date="2023-08" db="EMBL/GenBank/DDBJ databases">
        <title>Reference Genome Resource for the Citrus Pathogen Phytophthora citrophthora.</title>
        <authorList>
            <person name="Moller H."/>
            <person name="Coetzee B."/>
            <person name="Rose L.J."/>
            <person name="Van Niekerk J.M."/>
        </authorList>
    </citation>
    <scope>NUCLEOTIDE SEQUENCE</scope>
    <source>
        <strain evidence="1">STE-U-9442</strain>
    </source>
</reference>
<gene>
    <name evidence="1" type="ORF">P3T76_003976</name>
</gene>
<proteinExistence type="predicted"/>
<sequence length="164" mass="18697">MTELLTAAEDKRGDLSIILAGYEDDIQKKLYAYKDGLPSHFEEVVFEDFDVQDLETIWDGIAQERGWAYDKAVAKIACCRLAKSAAHKGFGNAHAVRKLFEHTVKEAFAREDFNGELQFKTVDLLGDRPSMSPKLEVVLKEIEEGARWGKIKEEMKRLVRISVY</sequence>
<keyword evidence="2" id="KW-1185">Reference proteome</keyword>
<dbReference type="AlphaFoldDB" id="A0AAD9LRF8"/>
<name>A0AAD9LRF8_9STRA</name>
<evidence type="ECO:0000313" key="1">
    <source>
        <dbReference type="EMBL" id="KAK1944064.1"/>
    </source>
</evidence>
<dbReference type="Gene3D" id="1.10.8.60">
    <property type="match status" value="1"/>
</dbReference>
<protein>
    <submittedName>
        <fullName evidence="1">Uncharacterized protein</fullName>
    </submittedName>
</protein>
<accession>A0AAD9LRF8</accession>